<accession>A0AAV3Y3F7</accession>
<feature type="coiled-coil region" evidence="2">
    <location>
        <begin position="247"/>
        <end position="293"/>
    </location>
</feature>
<feature type="coiled-coil region" evidence="2">
    <location>
        <begin position="704"/>
        <end position="795"/>
    </location>
</feature>
<feature type="domain" description="Fibrinogen C-terminal" evidence="3">
    <location>
        <begin position="886"/>
        <end position="1097"/>
    </location>
</feature>
<dbReference type="PANTHER" id="PTHR19143">
    <property type="entry name" value="FIBRINOGEN/TENASCIN/ANGIOPOEITIN"/>
    <property type="match status" value="1"/>
</dbReference>
<dbReference type="InterPro" id="IPR002181">
    <property type="entry name" value="Fibrinogen_a/b/g_C_dom"/>
</dbReference>
<dbReference type="PROSITE" id="PS51406">
    <property type="entry name" value="FIBRINOGEN_C_2"/>
    <property type="match status" value="1"/>
</dbReference>
<name>A0AAV3Y3F7_9GAST</name>
<dbReference type="Proteomes" id="UP000735302">
    <property type="component" value="Unassembled WGS sequence"/>
</dbReference>
<dbReference type="InterPro" id="IPR050373">
    <property type="entry name" value="Fibrinogen_C-term_domain"/>
</dbReference>
<dbReference type="PROSITE" id="PS00514">
    <property type="entry name" value="FIBRINOGEN_C_1"/>
    <property type="match status" value="1"/>
</dbReference>
<reference evidence="4 5" key="1">
    <citation type="journal article" date="2021" name="Elife">
        <title>Chloroplast acquisition without the gene transfer in kleptoplastic sea slugs, Plakobranchus ocellatus.</title>
        <authorList>
            <person name="Maeda T."/>
            <person name="Takahashi S."/>
            <person name="Yoshida T."/>
            <person name="Shimamura S."/>
            <person name="Takaki Y."/>
            <person name="Nagai Y."/>
            <person name="Toyoda A."/>
            <person name="Suzuki Y."/>
            <person name="Arimoto A."/>
            <person name="Ishii H."/>
            <person name="Satoh N."/>
            <person name="Nishiyama T."/>
            <person name="Hasebe M."/>
            <person name="Maruyama T."/>
            <person name="Minagawa J."/>
            <person name="Obokata J."/>
            <person name="Shigenobu S."/>
        </authorList>
    </citation>
    <scope>NUCLEOTIDE SEQUENCE [LARGE SCALE GENOMIC DNA]</scope>
</reference>
<sequence length="1100" mass="122629">MARTCFSEKDVMLLLTFFMAYFAPLKAFDLTFQQLTYGQYCATMKCTASLATMDATDFNNIQRIALTVKTVTGSDKEFFVLSRDGNGNLVVDPEDFTAVRKTARVADVEFDITANSIVLTGLVSDPVQCQTVSDNYLCYLELPGLTFQDATIITLDPPVDSPDVGGELDVASAVLNVMTTMADAVEKLNLLVDTRTSIVQARGEEIKAEIQNDTDQLISEFILSIDNIELEIDSATKNHTSQLQRLLDQINANLNKSTEALEQEMGKVLKDLSQELEEKKANLTASIENLDTNLNDKIGQSDRNLERRINELDASLQREFESLSKEMVQLGESTSNGVTNITGILQTEISETAAKTESNFKDVEKEFQENWKLLQESFDKEVQSTRENAETSMKATREEMTKSAETFDKLFDEQMNFLIQSILEASKSLSDSVKQTSDDLTAYLGNTENTIRKDVEKVQESVNASYDALSEQIADQGKLTEETFKNISASVSLVIDNSQTSLVTAGENSSQVIIKGITKVNEDVRNCEASLLVAADDLLENTISDVKSVNNSVNKQLTSFTNNVSSEVEELSDELTREIDTVQTVQLESLGVNFNSTKNQLVEVQADIIDNMRNLSTNLQEEIRKLEQSTNQELSALSTGVEANLASLSNLVDAISTETKKLIKNLTISAEKDVSAATESVSRKLDQLQDLTESLINEVTAETLTELQAINREVNASLSELEIKSMANLEDAETRTKKELEDLQGQSTGIGSKVDELGNEIGKEQTQITNLLQRYESLSKQLEGIIEQIGEVQKDITKYQETSKKKLDGVEGLVKTTGEKTSDLLSGVSDRIKDLTKMMETALDTFLVTVDDLGKQIETVGTAVADFVNTNIDEITIKMGENTKTITSYLQPKKCERNMNYASVSNNQYVMIVPNEENDVEFDILCDTASDGGGWIVIQRRERNDVSFFKNWAEYREGFGNMETDFYIGNERIHQLTTKAEYELRITVEKDEQEYIADFDTFSLKSEQDKYALQLGKYTGSAGDAFSYHNGMPFSTNDQDNDGSYRKNCATVGKSGWWFNDCRTADLNGEWGENMLWLQEPVSGVIFSSEMKIRLKEKTE</sequence>
<dbReference type="InterPro" id="IPR014716">
    <property type="entry name" value="Fibrinogen_a/b/g_C_1"/>
</dbReference>
<keyword evidence="2" id="KW-0175">Coiled coil</keyword>
<dbReference type="Pfam" id="PF00147">
    <property type="entry name" value="Fibrinogen_C"/>
    <property type="match status" value="1"/>
</dbReference>
<dbReference type="Gene3D" id="3.90.215.10">
    <property type="entry name" value="Gamma Fibrinogen, chain A, domain 1"/>
    <property type="match status" value="1"/>
</dbReference>
<dbReference type="SUPFAM" id="SSF56496">
    <property type="entry name" value="Fibrinogen C-terminal domain-like"/>
    <property type="match status" value="1"/>
</dbReference>
<evidence type="ECO:0000313" key="5">
    <source>
        <dbReference type="Proteomes" id="UP000735302"/>
    </source>
</evidence>
<dbReference type="SUPFAM" id="SSF47162">
    <property type="entry name" value="Apolipoprotein"/>
    <property type="match status" value="1"/>
</dbReference>
<protein>
    <submittedName>
        <fullName evidence="4">Tenascin-r</fullName>
    </submittedName>
</protein>
<keyword evidence="5" id="KW-1185">Reference proteome</keyword>
<proteinExistence type="predicted"/>
<dbReference type="SUPFAM" id="SSF58113">
    <property type="entry name" value="Apolipoprotein A-I"/>
    <property type="match status" value="1"/>
</dbReference>
<feature type="coiled-coil region" evidence="2">
    <location>
        <begin position="568"/>
        <end position="632"/>
    </location>
</feature>
<evidence type="ECO:0000256" key="2">
    <source>
        <dbReference type="SAM" id="Coils"/>
    </source>
</evidence>
<dbReference type="InterPro" id="IPR036056">
    <property type="entry name" value="Fibrinogen-like_C"/>
</dbReference>
<evidence type="ECO:0000259" key="3">
    <source>
        <dbReference type="PROSITE" id="PS51406"/>
    </source>
</evidence>
<dbReference type="GO" id="GO:0005615">
    <property type="term" value="C:extracellular space"/>
    <property type="evidence" value="ECO:0007669"/>
    <property type="project" value="TreeGrafter"/>
</dbReference>
<dbReference type="AlphaFoldDB" id="A0AAV3Y3F7"/>
<keyword evidence="1" id="KW-1015">Disulfide bond</keyword>
<organism evidence="4 5">
    <name type="scientific">Plakobranchus ocellatus</name>
    <dbReference type="NCBI Taxonomy" id="259542"/>
    <lineage>
        <taxon>Eukaryota</taxon>
        <taxon>Metazoa</taxon>
        <taxon>Spiralia</taxon>
        <taxon>Lophotrochozoa</taxon>
        <taxon>Mollusca</taxon>
        <taxon>Gastropoda</taxon>
        <taxon>Heterobranchia</taxon>
        <taxon>Euthyneura</taxon>
        <taxon>Panpulmonata</taxon>
        <taxon>Sacoglossa</taxon>
        <taxon>Placobranchoidea</taxon>
        <taxon>Plakobranchidae</taxon>
        <taxon>Plakobranchus</taxon>
    </lineage>
</organism>
<dbReference type="EMBL" id="BLXT01000407">
    <property type="protein sequence ID" value="GFN76758.1"/>
    <property type="molecule type" value="Genomic_DNA"/>
</dbReference>
<dbReference type="InterPro" id="IPR020837">
    <property type="entry name" value="Fibrinogen_CS"/>
</dbReference>
<dbReference type="SMART" id="SM00186">
    <property type="entry name" value="FBG"/>
    <property type="match status" value="1"/>
</dbReference>
<gene>
    <name evidence="4" type="ORF">PoB_000326400</name>
</gene>
<evidence type="ECO:0000256" key="1">
    <source>
        <dbReference type="ARBA" id="ARBA00023157"/>
    </source>
</evidence>
<dbReference type="Gene3D" id="1.20.120.20">
    <property type="entry name" value="Apolipoprotein"/>
    <property type="match status" value="2"/>
</dbReference>
<evidence type="ECO:0000313" key="4">
    <source>
        <dbReference type="EMBL" id="GFN76758.1"/>
    </source>
</evidence>
<comment type="caution">
    <text evidence="4">The sequence shown here is derived from an EMBL/GenBank/DDBJ whole genome shotgun (WGS) entry which is preliminary data.</text>
</comment>
<dbReference type="CDD" id="cd00087">
    <property type="entry name" value="FReD"/>
    <property type="match status" value="1"/>
</dbReference>